<evidence type="ECO:0000313" key="2">
    <source>
        <dbReference type="EMBL" id="RGP36775.1"/>
    </source>
</evidence>
<name>A0A411Z121_9RHOB</name>
<evidence type="ECO:0000313" key="3">
    <source>
        <dbReference type="Proteomes" id="UP000284547"/>
    </source>
</evidence>
<feature type="chain" id="PRO_5019029829" description="Metallopeptidase DUF4344" evidence="1">
    <location>
        <begin position="23"/>
        <end position="253"/>
    </location>
</feature>
<dbReference type="RefSeq" id="WP_118153297.1">
    <property type="nucleotide sequence ID" value="NZ_QWEY01000007.1"/>
</dbReference>
<gene>
    <name evidence="2" type="ORF">D1012_14100</name>
</gene>
<dbReference type="Pfam" id="PF14247">
    <property type="entry name" value="DUF4344"/>
    <property type="match status" value="2"/>
</dbReference>
<comment type="caution">
    <text evidence="2">The sequence shown here is derived from an EMBL/GenBank/DDBJ whole genome shotgun (WGS) entry which is preliminary data.</text>
</comment>
<proteinExistence type="predicted"/>
<reference evidence="2 3" key="1">
    <citation type="submission" date="2018-08" db="EMBL/GenBank/DDBJ databases">
        <title>Flavobacterium tibetense sp. nov., isolated from a wetland YonghuCo on Tibetan Plateau.</title>
        <authorList>
            <person name="Phurbu D."/>
            <person name="Lu H."/>
            <person name="Xing P."/>
        </authorList>
    </citation>
    <scope>NUCLEOTIDE SEQUENCE [LARGE SCALE GENOMIC DNA]</scope>
    <source>
        <strain evidence="2 3">DJC</strain>
    </source>
</reference>
<accession>A0A411Z121</accession>
<evidence type="ECO:0000256" key="1">
    <source>
        <dbReference type="SAM" id="SignalP"/>
    </source>
</evidence>
<evidence type="ECO:0008006" key="4">
    <source>
        <dbReference type="Google" id="ProtNLM"/>
    </source>
</evidence>
<dbReference type="OrthoDB" id="935695at2"/>
<dbReference type="EMBL" id="QWEY01000007">
    <property type="protein sequence ID" value="RGP36775.1"/>
    <property type="molecule type" value="Genomic_DNA"/>
</dbReference>
<feature type="signal peptide" evidence="1">
    <location>
        <begin position="1"/>
        <end position="22"/>
    </location>
</feature>
<organism evidence="2 3">
    <name type="scientific">Pseudotabrizicola alkalilacus</name>
    <dbReference type="NCBI Taxonomy" id="2305252"/>
    <lineage>
        <taxon>Bacteria</taxon>
        <taxon>Pseudomonadati</taxon>
        <taxon>Pseudomonadota</taxon>
        <taxon>Alphaproteobacteria</taxon>
        <taxon>Rhodobacterales</taxon>
        <taxon>Paracoccaceae</taxon>
        <taxon>Pseudotabrizicola</taxon>
    </lineage>
</organism>
<protein>
    <recommendedName>
        <fullName evidence="4">Metallopeptidase DUF4344</fullName>
    </recommendedName>
</protein>
<keyword evidence="3" id="KW-1185">Reference proteome</keyword>
<sequence>MRAGFAGSVLAGVVALANPALAEGLSPDAKRFVEGNLIGTFYHEMGHALIDVLQLPVLGQEEDAADTLAVVLIHDLWEAEDAEWLGRATADYYYYTVDWSGDAADETEWWGVHGPDEQRYYTHVCLFYGTDPERLAELATEYELPEDRAEGCAEEFRLAAESWGAFLYEIALEEGDKPAKALKLDAPKTAPYYALFAQEVRDWNERFALPGPITVRVEACGEANAFYSSADSSITMCTEYVDWLISIAKEADL</sequence>
<dbReference type="AlphaFoldDB" id="A0A411Z121"/>
<dbReference type="InterPro" id="IPR025644">
    <property type="entry name" value="DUF4344"/>
</dbReference>
<keyword evidence="1" id="KW-0732">Signal</keyword>
<dbReference type="Proteomes" id="UP000284547">
    <property type="component" value="Unassembled WGS sequence"/>
</dbReference>